<dbReference type="Proteomes" id="UP000000461">
    <property type="component" value="Segment"/>
</dbReference>
<feature type="compositionally biased region" description="Polar residues" evidence="1">
    <location>
        <begin position="79"/>
        <end position="107"/>
    </location>
</feature>
<evidence type="ECO:0000313" key="2">
    <source>
        <dbReference type="EMBL" id="AFU86607.1"/>
    </source>
</evidence>
<organism evidence="2 3">
    <name type="scientific">Caulobacter phage CcrRogue</name>
    <dbReference type="NCBI Taxonomy" id="2927986"/>
    <lineage>
        <taxon>Viruses</taxon>
        <taxon>Duplodnaviria</taxon>
        <taxon>Heunggongvirae</taxon>
        <taxon>Uroviricota</taxon>
        <taxon>Caudoviricetes</taxon>
        <taxon>Jeanschmidtviridae</taxon>
        <taxon>Poindextervirus</taxon>
        <taxon>Poindextervirus rogue</taxon>
    </lineage>
</organism>
<proteinExistence type="predicted"/>
<feature type="region of interest" description="Disordered" evidence="1">
    <location>
        <begin position="79"/>
        <end position="109"/>
    </location>
</feature>
<dbReference type="EMBL" id="JX100814">
    <property type="protein sequence ID" value="AFU86607.1"/>
    <property type="molecule type" value="Genomic_DNA"/>
</dbReference>
<dbReference type="KEGG" id="vg:13995906"/>
<accession>K4K318</accession>
<protein>
    <submittedName>
        <fullName evidence="2">Uncharacterized protein</fullName>
    </submittedName>
</protein>
<reference evidence="2 3" key="1">
    <citation type="journal article" date="2012" name="BMC Genomics">
        <title>The Caulobacter crescentus phage phiCbK: genomics of a canonical phage.</title>
        <authorList>
            <person name="Gill J.J."/>
            <person name="Berry J.D."/>
            <person name="Russell W.K."/>
            <person name="Lessor L."/>
            <person name="Escobar Garcia D.A."/>
            <person name="Hernandez D."/>
            <person name="Kane A."/>
            <person name="Keene J."/>
            <person name="Maddox M."/>
            <person name="Martin R."/>
            <person name="Mohan S."/>
            <person name="Thorn A.M."/>
            <person name="Russell D.H."/>
            <person name="Young R."/>
        </authorList>
    </citation>
    <scope>NUCLEOTIDE SEQUENCE [LARGE SCALE GENOMIC DNA]</scope>
</reference>
<feature type="region of interest" description="Disordered" evidence="1">
    <location>
        <begin position="16"/>
        <end position="35"/>
    </location>
</feature>
<gene>
    <name evidence="2" type="ORF">CcrRogue_gp125</name>
</gene>
<evidence type="ECO:0000313" key="3">
    <source>
        <dbReference type="Proteomes" id="UP000000461"/>
    </source>
</evidence>
<sequence length="137" mass="14245">MRLDDLGDASLRRAVTATQLSSSPGQGGRWLSAGSQNRARARATIRSMSFAAAGAANGVGPLVPVTPRAMSWPAFASWTGASSKPSPAQRQSCSRVRLPSSRTGSRTWSDREAVLRLIDGDARGGCGRGQAPPAPGR</sequence>
<name>K4K318_9CAUD</name>
<keyword evidence="3" id="KW-1185">Reference proteome</keyword>
<evidence type="ECO:0000256" key="1">
    <source>
        <dbReference type="SAM" id="MobiDB-lite"/>
    </source>
</evidence>